<feature type="transmembrane region" description="Helical" evidence="9">
    <location>
        <begin position="12"/>
        <end position="32"/>
    </location>
</feature>
<dbReference type="GO" id="GO:0004673">
    <property type="term" value="F:protein histidine kinase activity"/>
    <property type="evidence" value="ECO:0007669"/>
    <property type="project" value="UniProtKB-EC"/>
</dbReference>
<dbReference type="Proteomes" id="UP000651085">
    <property type="component" value="Unassembled WGS sequence"/>
</dbReference>
<evidence type="ECO:0000313" key="12">
    <source>
        <dbReference type="Proteomes" id="UP000651085"/>
    </source>
</evidence>
<keyword evidence="12" id="KW-1185">Reference proteome</keyword>
<dbReference type="SUPFAM" id="SSF55874">
    <property type="entry name" value="ATPase domain of HSP90 chaperone/DNA topoisomerase II/histidine kinase"/>
    <property type="match status" value="1"/>
</dbReference>
<evidence type="ECO:0000256" key="2">
    <source>
        <dbReference type="ARBA" id="ARBA00012438"/>
    </source>
</evidence>
<dbReference type="Gene3D" id="3.30.565.10">
    <property type="entry name" value="Histidine kinase-like ATPase, C-terminal domain"/>
    <property type="match status" value="1"/>
</dbReference>
<dbReference type="InterPro" id="IPR036890">
    <property type="entry name" value="HATPase_C_sf"/>
</dbReference>
<dbReference type="InterPro" id="IPR003594">
    <property type="entry name" value="HATPase_dom"/>
</dbReference>
<keyword evidence="8" id="KW-0902">Two-component regulatory system</keyword>
<keyword evidence="4" id="KW-0808">Transferase</keyword>
<evidence type="ECO:0000256" key="8">
    <source>
        <dbReference type="ARBA" id="ARBA00023012"/>
    </source>
</evidence>
<sequence>MQIIDIRRIKVILVITAVIIAVASLYVSHRLVKDLSMEERLRMEVWAEAMRAFSTADENMDLNLVLKVLNANNTIPVIVADTAGNIQTYRNIDIPAKDSVAYLNAELESFKEGGSVIRMDLSSGADYIDVYYKDSLMLMRLSVYPYVQLGVVLIFVLVAIFALLSSKKAEQNKVWVGLSKETAHQLGTPISSLMAWTELLRDEYPSDNLIPCMAEDVARLQMIANRFSKIGSAPEMEKVDLRILLKEVTEYMARRTSDKVKIQTKLPSDSVIILLNSSLFGWVIENLCKNAIDAMNGVGQIIITVTDSTNRWYIDVEDTGKGIIKSKHQTIFTPGYTTKKRGWGLGLSLARRIVEEYHSGRIYVKQSELNKGTVFRIELKK</sequence>
<protein>
    <recommendedName>
        <fullName evidence="2">histidine kinase</fullName>
        <ecNumber evidence="2">2.7.13.3</ecNumber>
    </recommendedName>
</protein>
<evidence type="ECO:0000256" key="6">
    <source>
        <dbReference type="ARBA" id="ARBA00022777"/>
    </source>
</evidence>
<dbReference type="RefSeq" id="WP_262434311.1">
    <property type="nucleotide sequence ID" value="NZ_JACRTF010000001.1"/>
</dbReference>
<dbReference type="PANTHER" id="PTHR43065:SF10">
    <property type="entry name" value="PEROXIDE STRESS-ACTIVATED HISTIDINE KINASE MAK3"/>
    <property type="match status" value="1"/>
</dbReference>
<organism evidence="11 12">
    <name type="scientific">Jilunia laotingensis</name>
    <dbReference type="NCBI Taxonomy" id="2763675"/>
    <lineage>
        <taxon>Bacteria</taxon>
        <taxon>Pseudomonadati</taxon>
        <taxon>Bacteroidota</taxon>
        <taxon>Bacteroidia</taxon>
        <taxon>Bacteroidales</taxon>
        <taxon>Bacteroidaceae</taxon>
        <taxon>Jilunia</taxon>
    </lineage>
</organism>
<keyword evidence="7" id="KW-0067">ATP-binding</keyword>
<dbReference type="SMART" id="SM00387">
    <property type="entry name" value="HATPase_c"/>
    <property type="match status" value="1"/>
</dbReference>
<evidence type="ECO:0000256" key="4">
    <source>
        <dbReference type="ARBA" id="ARBA00022679"/>
    </source>
</evidence>
<dbReference type="Pfam" id="PF02518">
    <property type="entry name" value="HATPase_c"/>
    <property type="match status" value="1"/>
</dbReference>
<evidence type="ECO:0000256" key="7">
    <source>
        <dbReference type="ARBA" id="ARBA00022840"/>
    </source>
</evidence>
<reference evidence="11" key="1">
    <citation type="submission" date="2020-08" db="EMBL/GenBank/DDBJ databases">
        <title>Genome public.</title>
        <authorList>
            <person name="Liu C."/>
            <person name="Sun Q."/>
        </authorList>
    </citation>
    <scope>NUCLEOTIDE SEQUENCE</scope>
    <source>
        <strain evidence="11">N12</strain>
    </source>
</reference>
<dbReference type="InterPro" id="IPR005467">
    <property type="entry name" value="His_kinase_dom"/>
</dbReference>
<dbReference type="AlphaFoldDB" id="A0A926IQ43"/>
<evidence type="ECO:0000256" key="3">
    <source>
        <dbReference type="ARBA" id="ARBA00022553"/>
    </source>
</evidence>
<comment type="catalytic activity">
    <reaction evidence="1">
        <text>ATP + protein L-histidine = ADP + protein N-phospho-L-histidine.</text>
        <dbReference type="EC" id="2.7.13.3"/>
    </reaction>
</comment>
<feature type="transmembrane region" description="Helical" evidence="9">
    <location>
        <begin position="143"/>
        <end position="164"/>
    </location>
</feature>
<keyword evidence="9" id="KW-0472">Membrane</keyword>
<dbReference type="InterPro" id="IPR004358">
    <property type="entry name" value="Sig_transdc_His_kin-like_C"/>
</dbReference>
<dbReference type="EC" id="2.7.13.3" evidence="2"/>
<keyword evidence="9" id="KW-0812">Transmembrane</keyword>
<dbReference type="PROSITE" id="PS50109">
    <property type="entry name" value="HIS_KIN"/>
    <property type="match status" value="1"/>
</dbReference>
<evidence type="ECO:0000313" key="11">
    <source>
        <dbReference type="EMBL" id="MBC8593160.1"/>
    </source>
</evidence>
<keyword evidence="6 11" id="KW-0418">Kinase</keyword>
<proteinExistence type="predicted"/>
<evidence type="ECO:0000256" key="9">
    <source>
        <dbReference type="SAM" id="Phobius"/>
    </source>
</evidence>
<name>A0A926IQ43_9BACT</name>
<dbReference type="PRINTS" id="PR00344">
    <property type="entry name" value="BCTRLSENSOR"/>
</dbReference>
<dbReference type="GO" id="GO:0000160">
    <property type="term" value="P:phosphorelay signal transduction system"/>
    <property type="evidence" value="ECO:0007669"/>
    <property type="project" value="UniProtKB-KW"/>
</dbReference>
<keyword evidence="3" id="KW-0597">Phosphoprotein</keyword>
<dbReference type="PANTHER" id="PTHR43065">
    <property type="entry name" value="SENSOR HISTIDINE KINASE"/>
    <property type="match status" value="1"/>
</dbReference>
<keyword evidence="9" id="KW-1133">Transmembrane helix</keyword>
<evidence type="ECO:0000256" key="1">
    <source>
        <dbReference type="ARBA" id="ARBA00000085"/>
    </source>
</evidence>
<evidence type="ECO:0000259" key="10">
    <source>
        <dbReference type="PROSITE" id="PS50109"/>
    </source>
</evidence>
<dbReference type="EMBL" id="JACRTF010000001">
    <property type="protein sequence ID" value="MBC8593160.1"/>
    <property type="molecule type" value="Genomic_DNA"/>
</dbReference>
<keyword evidence="5" id="KW-0547">Nucleotide-binding</keyword>
<gene>
    <name evidence="11" type="ORF">H8744_07830</name>
</gene>
<feature type="domain" description="Histidine kinase" evidence="10">
    <location>
        <begin position="181"/>
        <end position="381"/>
    </location>
</feature>
<dbReference type="GO" id="GO:0005524">
    <property type="term" value="F:ATP binding"/>
    <property type="evidence" value="ECO:0007669"/>
    <property type="project" value="UniProtKB-KW"/>
</dbReference>
<comment type="caution">
    <text evidence="11">The sequence shown here is derived from an EMBL/GenBank/DDBJ whole genome shotgun (WGS) entry which is preliminary data.</text>
</comment>
<accession>A0A926IQ43</accession>
<evidence type="ECO:0000256" key="5">
    <source>
        <dbReference type="ARBA" id="ARBA00022741"/>
    </source>
</evidence>